<organism evidence="1 2">
    <name type="scientific">Cellulomonas chitinilytica</name>
    <dbReference type="NCBI Taxonomy" id="398759"/>
    <lineage>
        <taxon>Bacteria</taxon>
        <taxon>Bacillati</taxon>
        <taxon>Actinomycetota</taxon>
        <taxon>Actinomycetes</taxon>
        <taxon>Micrococcales</taxon>
        <taxon>Cellulomonadaceae</taxon>
        <taxon>Cellulomonas</taxon>
    </lineage>
</organism>
<protein>
    <recommendedName>
        <fullName evidence="3">DUF488 family protein</fullName>
    </recommendedName>
</protein>
<evidence type="ECO:0008006" key="3">
    <source>
        <dbReference type="Google" id="ProtNLM"/>
    </source>
</evidence>
<dbReference type="Pfam" id="PF22752">
    <property type="entry name" value="DUF488-N3i"/>
    <property type="match status" value="1"/>
</dbReference>
<dbReference type="RefSeq" id="WP_203757875.1">
    <property type="nucleotide sequence ID" value="NZ_BONK01000013.1"/>
</dbReference>
<comment type="caution">
    <text evidence="1">The sequence shown here is derived from an EMBL/GenBank/DDBJ whole genome shotgun (WGS) entry which is preliminary data.</text>
</comment>
<gene>
    <name evidence="1" type="ORF">Cch01nite_35910</name>
</gene>
<dbReference type="PANTHER" id="PTHR36849:SF1">
    <property type="entry name" value="CYTOPLASMIC PROTEIN"/>
    <property type="match status" value="1"/>
</dbReference>
<evidence type="ECO:0000313" key="1">
    <source>
        <dbReference type="EMBL" id="GIG22867.1"/>
    </source>
</evidence>
<evidence type="ECO:0000313" key="2">
    <source>
        <dbReference type="Proteomes" id="UP000632740"/>
    </source>
</evidence>
<dbReference type="EMBL" id="BONK01000013">
    <property type="protein sequence ID" value="GIG22867.1"/>
    <property type="molecule type" value="Genomic_DNA"/>
</dbReference>
<name>A0A919U3X3_9CELL</name>
<keyword evidence="2" id="KW-1185">Reference proteome</keyword>
<dbReference type="InterPro" id="IPR052552">
    <property type="entry name" value="YeaO-like"/>
</dbReference>
<reference evidence="1" key="1">
    <citation type="submission" date="2021-01" db="EMBL/GenBank/DDBJ databases">
        <title>Whole genome shotgun sequence of Cellulomonas chitinilytica NBRC 110799.</title>
        <authorList>
            <person name="Komaki H."/>
            <person name="Tamura T."/>
        </authorList>
    </citation>
    <scope>NUCLEOTIDE SEQUENCE</scope>
    <source>
        <strain evidence="1">NBRC 110799</strain>
    </source>
</reference>
<dbReference type="AlphaFoldDB" id="A0A919U3X3"/>
<proteinExistence type="predicted"/>
<sequence>MGSIRAARVYDRPGPDDGRRVLVDRLWPRGLRKEEAHLDEWPKELTPSTELRQWYHAHPDGYEEFRQRYLVELGSTEAAVALDGLRALATDEDLTLLSATRSLDASHVTVLLEVLGSSGA</sequence>
<dbReference type="PANTHER" id="PTHR36849">
    <property type="entry name" value="CYTOPLASMIC PROTEIN-RELATED"/>
    <property type="match status" value="1"/>
</dbReference>
<dbReference type="Proteomes" id="UP000632740">
    <property type="component" value="Unassembled WGS sequence"/>
</dbReference>
<accession>A0A919U3X3</accession>